<dbReference type="SUPFAM" id="SSF51182">
    <property type="entry name" value="RmlC-like cupins"/>
    <property type="match status" value="2"/>
</dbReference>
<keyword evidence="3" id="KW-1185">Reference proteome</keyword>
<organism evidence="2 3">
    <name type="scientific">Ruegeria intermedia</name>
    <dbReference type="NCBI Taxonomy" id="996115"/>
    <lineage>
        <taxon>Bacteria</taxon>
        <taxon>Pseudomonadati</taxon>
        <taxon>Pseudomonadota</taxon>
        <taxon>Alphaproteobacteria</taxon>
        <taxon>Rhodobacterales</taxon>
        <taxon>Roseobacteraceae</taxon>
        <taxon>Ruegeria</taxon>
    </lineage>
</organism>
<dbReference type="AlphaFoldDB" id="A0A1M4X964"/>
<sequence length="210" mass="23034">MRINADFTQRVAVHFDQTEWVASPATGVERKMLDRIGDEVARATTIVRFAPGSAFAAHTHDGGEEYLVLDGVFQDETGDFPVGSYVRNPPASSHTPSASQGATILVKLHQFDPNDRTTVRRSINGADHVPLFKDDHETVEMRSWPPGQVVPIDAPGGAEVFVIDGGFTEQGEEFARWDWLRLPPGTRTELRAGPDGARVWMKSGHLSGMV</sequence>
<evidence type="ECO:0000313" key="3">
    <source>
        <dbReference type="Proteomes" id="UP000325134"/>
    </source>
</evidence>
<dbReference type="InterPro" id="IPR014710">
    <property type="entry name" value="RmlC-like_jellyroll"/>
</dbReference>
<dbReference type="Gene3D" id="2.60.120.10">
    <property type="entry name" value="Jelly Rolls"/>
    <property type="match status" value="1"/>
</dbReference>
<dbReference type="InterPro" id="IPR025979">
    <property type="entry name" value="ChrR-like_cupin_dom"/>
</dbReference>
<dbReference type="CDD" id="cd20303">
    <property type="entry name" value="cupin_ChrR_1"/>
    <property type="match status" value="1"/>
</dbReference>
<dbReference type="EMBL" id="FQVK01000011">
    <property type="protein sequence ID" value="SHE90059.1"/>
    <property type="molecule type" value="Genomic_DNA"/>
</dbReference>
<evidence type="ECO:0000259" key="1">
    <source>
        <dbReference type="Pfam" id="PF12973"/>
    </source>
</evidence>
<dbReference type="Pfam" id="PF12973">
    <property type="entry name" value="Cupin_7"/>
    <property type="match status" value="1"/>
</dbReference>
<dbReference type="RefSeq" id="WP_149775818.1">
    <property type="nucleotide sequence ID" value="NZ_FQVK01000011.1"/>
</dbReference>
<gene>
    <name evidence="2" type="ORF">SAMN05444279_11122</name>
</gene>
<dbReference type="OrthoDB" id="9801227at2"/>
<evidence type="ECO:0000313" key="2">
    <source>
        <dbReference type="EMBL" id="SHE90059.1"/>
    </source>
</evidence>
<proteinExistence type="predicted"/>
<name>A0A1M4X964_9RHOB</name>
<feature type="domain" description="ChrR-like cupin" evidence="1">
    <location>
        <begin position="9"/>
        <end position="111"/>
    </location>
</feature>
<dbReference type="InterPro" id="IPR011051">
    <property type="entry name" value="RmlC_Cupin_sf"/>
</dbReference>
<dbReference type="Proteomes" id="UP000325134">
    <property type="component" value="Unassembled WGS sequence"/>
</dbReference>
<accession>A0A1M4X964</accession>
<protein>
    <submittedName>
        <fullName evidence="2">Anti-ECFsigma factor, ChrR</fullName>
    </submittedName>
</protein>
<reference evidence="2 3" key="1">
    <citation type="submission" date="2016-11" db="EMBL/GenBank/DDBJ databases">
        <authorList>
            <person name="Varghese N."/>
            <person name="Submissions S."/>
        </authorList>
    </citation>
    <scope>NUCLEOTIDE SEQUENCE [LARGE SCALE GENOMIC DNA]</scope>
    <source>
        <strain evidence="2 3">DSM 29341</strain>
    </source>
</reference>